<dbReference type="InterPro" id="IPR000182">
    <property type="entry name" value="GNAT_dom"/>
</dbReference>
<dbReference type="Pfam" id="PF13508">
    <property type="entry name" value="Acetyltransf_7"/>
    <property type="match status" value="1"/>
</dbReference>
<evidence type="ECO:0000256" key="1">
    <source>
        <dbReference type="ARBA" id="ARBA00022679"/>
    </source>
</evidence>
<dbReference type="NCBIfam" id="NF007807">
    <property type="entry name" value="PRK10514.1"/>
    <property type="match status" value="1"/>
</dbReference>
<keyword evidence="5" id="KW-1185">Reference proteome</keyword>
<reference evidence="4 5" key="1">
    <citation type="submission" date="2019-03" db="EMBL/GenBank/DDBJ databases">
        <title>Rhizobium sp. nov., an bacterium isolated from biocrust in Mu Us Desert.</title>
        <authorList>
            <person name="Lixiong L."/>
        </authorList>
    </citation>
    <scope>NUCLEOTIDE SEQUENCE [LARGE SCALE GENOMIC DNA]</scope>
    <source>
        <strain evidence="4 5">SPY-1</strain>
    </source>
</reference>
<keyword evidence="1 4" id="KW-0808">Transferase</keyword>
<evidence type="ECO:0000313" key="5">
    <source>
        <dbReference type="Proteomes" id="UP000295238"/>
    </source>
</evidence>
<dbReference type="RefSeq" id="WP_133318339.1">
    <property type="nucleotide sequence ID" value="NZ_SMTL01000009.1"/>
</dbReference>
<dbReference type="PROSITE" id="PS51186">
    <property type="entry name" value="GNAT"/>
    <property type="match status" value="1"/>
</dbReference>
<dbReference type="EMBL" id="SMTL01000009">
    <property type="protein sequence ID" value="TDK29873.1"/>
    <property type="molecule type" value="Genomic_DNA"/>
</dbReference>
<evidence type="ECO:0000313" key="4">
    <source>
        <dbReference type="EMBL" id="TDK29873.1"/>
    </source>
</evidence>
<dbReference type="OrthoDB" id="9797417at2"/>
<feature type="domain" description="N-acetyltransferase" evidence="3">
    <location>
        <begin position="2"/>
        <end position="147"/>
    </location>
</feature>
<dbReference type="InterPro" id="IPR016181">
    <property type="entry name" value="Acyl_CoA_acyltransferase"/>
</dbReference>
<protein>
    <submittedName>
        <fullName evidence="4">Acetyltransferase</fullName>
    </submittedName>
</protein>
<evidence type="ECO:0000259" key="3">
    <source>
        <dbReference type="PROSITE" id="PS51186"/>
    </source>
</evidence>
<dbReference type="Gene3D" id="3.40.630.30">
    <property type="match status" value="1"/>
</dbReference>
<dbReference type="CDD" id="cd04301">
    <property type="entry name" value="NAT_SF"/>
    <property type="match status" value="1"/>
</dbReference>
<keyword evidence="2" id="KW-0012">Acyltransferase</keyword>
<dbReference type="PANTHER" id="PTHR43800">
    <property type="entry name" value="PEPTIDYL-LYSINE N-ACETYLTRANSFERASE YJAB"/>
    <property type="match status" value="1"/>
</dbReference>
<dbReference type="Proteomes" id="UP000295238">
    <property type="component" value="Unassembled WGS sequence"/>
</dbReference>
<dbReference type="GO" id="GO:0016747">
    <property type="term" value="F:acyltransferase activity, transferring groups other than amino-acyl groups"/>
    <property type="evidence" value="ECO:0007669"/>
    <property type="project" value="InterPro"/>
</dbReference>
<sequence>MFSLRPATDKDVPRNLEIWRSAVLATHDFLSEEDFREISVLVETSYLPTAPLVVAVDDEDVPHGFIGTTDNNVDALFVHAESRGMGVGRLLLESFFADRDLVTVDVNEQNCSGRMFYKKMGFQVTGRSDIDDAGRPYPLLHMRWRRPSRFSPA</sequence>
<name>A0A4R5U740_9HYPH</name>
<gene>
    <name evidence="4" type="ORF">E2F50_22010</name>
</gene>
<dbReference type="SUPFAM" id="SSF55729">
    <property type="entry name" value="Acyl-CoA N-acyltransferases (Nat)"/>
    <property type="match status" value="1"/>
</dbReference>
<comment type="caution">
    <text evidence="4">The sequence shown here is derived from an EMBL/GenBank/DDBJ whole genome shotgun (WGS) entry which is preliminary data.</text>
</comment>
<organism evidence="4 5">
    <name type="scientific">Rhizobium deserti</name>
    <dbReference type="NCBI Taxonomy" id="2547961"/>
    <lineage>
        <taxon>Bacteria</taxon>
        <taxon>Pseudomonadati</taxon>
        <taxon>Pseudomonadota</taxon>
        <taxon>Alphaproteobacteria</taxon>
        <taxon>Hyphomicrobiales</taxon>
        <taxon>Rhizobiaceae</taxon>
        <taxon>Rhizobium/Agrobacterium group</taxon>
        <taxon>Rhizobium</taxon>
    </lineage>
</organism>
<dbReference type="PANTHER" id="PTHR43800:SF1">
    <property type="entry name" value="PEPTIDYL-LYSINE N-ACETYLTRANSFERASE YJAB"/>
    <property type="match status" value="1"/>
</dbReference>
<dbReference type="AlphaFoldDB" id="A0A4R5U740"/>
<evidence type="ECO:0000256" key="2">
    <source>
        <dbReference type="ARBA" id="ARBA00023315"/>
    </source>
</evidence>
<proteinExistence type="predicted"/>
<accession>A0A4R5U740</accession>